<feature type="region of interest" description="Disordered" evidence="1">
    <location>
        <begin position="278"/>
        <end position="311"/>
    </location>
</feature>
<gene>
    <name evidence="2" type="ORF">HJC23_002894</name>
</gene>
<feature type="region of interest" description="Disordered" evidence="1">
    <location>
        <begin position="1476"/>
        <end position="1495"/>
    </location>
</feature>
<dbReference type="EMBL" id="JABMIG020000165">
    <property type="protein sequence ID" value="KAL3787969.1"/>
    <property type="molecule type" value="Genomic_DNA"/>
</dbReference>
<evidence type="ECO:0008006" key="4">
    <source>
        <dbReference type="Google" id="ProtNLM"/>
    </source>
</evidence>
<protein>
    <recommendedName>
        <fullName evidence="4">Pre-rRNA-processing protein Ipi1 N-terminal domain-containing protein</fullName>
    </recommendedName>
</protein>
<feature type="region of interest" description="Disordered" evidence="1">
    <location>
        <begin position="1"/>
        <end position="37"/>
    </location>
</feature>
<reference evidence="2 3" key="1">
    <citation type="journal article" date="2020" name="G3 (Bethesda)">
        <title>Improved Reference Genome for Cyclotella cryptica CCMP332, a Model for Cell Wall Morphogenesis, Salinity Adaptation, and Lipid Production in Diatoms (Bacillariophyta).</title>
        <authorList>
            <person name="Roberts W.R."/>
            <person name="Downey K.M."/>
            <person name="Ruck E.C."/>
            <person name="Traller J.C."/>
            <person name="Alverson A.J."/>
        </authorList>
    </citation>
    <scope>NUCLEOTIDE SEQUENCE [LARGE SCALE GENOMIC DNA]</scope>
    <source>
        <strain evidence="2 3">CCMP332</strain>
    </source>
</reference>
<feature type="compositionally biased region" description="Low complexity" evidence="1">
    <location>
        <begin position="301"/>
        <end position="311"/>
    </location>
</feature>
<dbReference type="Gene3D" id="1.25.10.10">
    <property type="entry name" value="Leucine-rich Repeat Variant"/>
    <property type="match status" value="1"/>
</dbReference>
<evidence type="ECO:0000313" key="3">
    <source>
        <dbReference type="Proteomes" id="UP001516023"/>
    </source>
</evidence>
<dbReference type="Proteomes" id="UP001516023">
    <property type="component" value="Unassembled WGS sequence"/>
</dbReference>
<dbReference type="InterPro" id="IPR011989">
    <property type="entry name" value="ARM-like"/>
</dbReference>
<organism evidence="2 3">
    <name type="scientific">Cyclotella cryptica</name>
    <dbReference type="NCBI Taxonomy" id="29204"/>
    <lineage>
        <taxon>Eukaryota</taxon>
        <taxon>Sar</taxon>
        <taxon>Stramenopiles</taxon>
        <taxon>Ochrophyta</taxon>
        <taxon>Bacillariophyta</taxon>
        <taxon>Coscinodiscophyceae</taxon>
        <taxon>Thalassiosirophycidae</taxon>
        <taxon>Stephanodiscales</taxon>
        <taxon>Stephanodiscaceae</taxon>
        <taxon>Cyclotella</taxon>
    </lineage>
</organism>
<proteinExistence type="predicted"/>
<evidence type="ECO:0000256" key="1">
    <source>
        <dbReference type="SAM" id="MobiDB-lite"/>
    </source>
</evidence>
<feature type="compositionally biased region" description="Basic residues" evidence="1">
    <location>
        <begin position="20"/>
        <end position="30"/>
    </location>
</feature>
<accession>A0ABD3PJV0</accession>
<name>A0ABD3PJV0_9STRA</name>
<keyword evidence="3" id="KW-1185">Reference proteome</keyword>
<sequence length="1507" mass="166004">MAPTNKNKSKHQPAKDFAKRPRAKVGKRAPAKLNATDTSFKTSSVAVRSQAISLDKNAAKTQGGVRSSLASRMEMQSSRGNALSTLQTSLRHHAAAVRCSGLKGIRDAVQSLAGKEDGTKSKDDDDVEVLNLGISVLEANLPSLLPNMCRCWLDEDGDVRKLAIHLFGDIINDLSVQSRITNIGGAAISHLMCLVPFVPILCAYASSALNSLDRSIRKDGSLIVGMMASCTANPSFSLLREDCENEEGSAAMTAEVGKHVDLFLPSLERLLSSMTFGGRTKAKSTSGGGKNEKKRKREAKSTSTAPESTSSSIANLGAADATLLSLALLLKASLSDNMNLDSLDGHESMTCDTLPPTLRVARECTFLQGGSAYANSMLFLRGVQRQHISSEVPSNPISKTCDLPFMPDYDNARASNNLCDEDESLVDRSFTPKADITVEKAQILTTLVETLRIKLVELTQSGRSSTTDQKGVILQVSDLDTLAVLLKTLMFANRRARFFCDLKDSRHLQKESKNMPKKRQKKSLSTKSALDTQDLDACRAAYRSSISKALSLMLDNFPICSFEGKVSTSRNDLINVELCSSMADLGGETLGSVEAPSCWVDPVFSYILPRLSQNEETLASFELEGGDASAFIDALLKITRKLLLPTCIGRSGFEYLLKSNSKRQELLQVFADTFFPYRLVLGSNGCIDSLTQNGQGLWLKKFACTVAGRTAASLLASLISCIGGDVTRLAMQVDQRTYMLILQMASVLPVYLFSWQHDFPLETGKVLSSMVSIIKRRSASSDGSNSSFSVSKLCTEYRSSLSIMFRSTSSVQQQSKGQSMTSSTFEMSPEPIQKLTMGLVYLLGCPNENVVTMISKICSRALCPNKTPQETSISSSMVLYIFEVMHLMRKTMKMSAYLSFLINASGIEKACIPQIDNGYVVKDATEGDRAAMFSYDISTQILSRFLIGSHNEAPSKILPMIRPTLEKWLLPQSSSNSNNTKQIIQARAAMSIVATFTWEEVYPHIILRHGTTNFTQSEFLKLGESFDQLLLESMLNMFELLVGIGATSSVHSENEIQQQLVARLLGPVTLILCFRDEMLSHFLHELRTRILKLSRTERSSDSRSWTTIEIHMRTLLLLLTSKEPAAISTLIKQKATLQDLLLSVVEQIEKAVSTSHLMSLSEKLSHEAKHIIRLYMSSREEPTASKIATSTIEQTKDTTANQLIFGSVPSELFDEIAITLDNLLTEELSALPLLPRIPPKKSALNGDGSGEVSSQLSGEDILLDKLRRVYRKNLDLLESYCSRNIFTIESFSKTKRRKILEHFLQGDEEGGDSNNDGGAATTDVSPASSNKFSSKFEPPSKNEELPTAQQIMAMDAEILLTRQRLHSEKQRRVQLSRQIKRLKGAVDSLRLVQNALKGEDGNGFGLLQEKIRTARHGHQELKAWNGRAEEVIQLLDKIKEERGGVDNGVNQCLEDLNQKSVSREVDERQRRRVWMEMNDGVGDGESGVVSHGSKEEIASLLKKLKEK</sequence>
<comment type="caution">
    <text evidence="2">The sequence shown here is derived from an EMBL/GenBank/DDBJ whole genome shotgun (WGS) entry which is preliminary data.</text>
</comment>
<evidence type="ECO:0000313" key="2">
    <source>
        <dbReference type="EMBL" id="KAL3787969.1"/>
    </source>
</evidence>
<feature type="compositionally biased region" description="Polar residues" evidence="1">
    <location>
        <begin position="1322"/>
        <end position="1333"/>
    </location>
</feature>
<feature type="region of interest" description="Disordered" evidence="1">
    <location>
        <begin position="1305"/>
        <end position="1344"/>
    </location>
</feature>